<evidence type="ECO:0000313" key="3">
    <source>
        <dbReference type="EMBL" id="CAE8584810.1"/>
    </source>
</evidence>
<gene>
    <name evidence="3" type="ORF">PGLA1383_LOCUS3735</name>
</gene>
<dbReference type="AlphaFoldDB" id="A0A813DFQ1"/>
<organism evidence="3 4">
    <name type="scientific">Polarella glacialis</name>
    <name type="common">Dinoflagellate</name>
    <dbReference type="NCBI Taxonomy" id="89957"/>
    <lineage>
        <taxon>Eukaryota</taxon>
        <taxon>Sar</taxon>
        <taxon>Alveolata</taxon>
        <taxon>Dinophyceae</taxon>
        <taxon>Suessiales</taxon>
        <taxon>Suessiaceae</taxon>
        <taxon>Polarella</taxon>
    </lineage>
</organism>
<feature type="region of interest" description="Disordered" evidence="2">
    <location>
        <begin position="591"/>
        <end position="647"/>
    </location>
</feature>
<protein>
    <submittedName>
        <fullName evidence="3">Uncharacterized protein</fullName>
    </submittedName>
</protein>
<proteinExistence type="predicted"/>
<keyword evidence="4" id="KW-1185">Reference proteome</keyword>
<comment type="caution">
    <text evidence="3">The sequence shown here is derived from an EMBL/GenBank/DDBJ whole genome shotgun (WGS) entry which is preliminary data.</text>
</comment>
<evidence type="ECO:0000256" key="2">
    <source>
        <dbReference type="SAM" id="MobiDB-lite"/>
    </source>
</evidence>
<reference evidence="3" key="1">
    <citation type="submission" date="2021-02" db="EMBL/GenBank/DDBJ databases">
        <authorList>
            <person name="Dougan E. K."/>
            <person name="Rhodes N."/>
            <person name="Thang M."/>
            <person name="Chan C."/>
        </authorList>
    </citation>
    <scope>NUCLEOTIDE SEQUENCE</scope>
</reference>
<dbReference type="OMA" id="RACPAQK"/>
<evidence type="ECO:0000313" key="4">
    <source>
        <dbReference type="Proteomes" id="UP000654075"/>
    </source>
</evidence>
<dbReference type="EMBL" id="CAJNNV010001337">
    <property type="protein sequence ID" value="CAE8584810.1"/>
    <property type="molecule type" value="Genomic_DNA"/>
</dbReference>
<evidence type="ECO:0000256" key="1">
    <source>
        <dbReference type="SAM" id="Coils"/>
    </source>
</evidence>
<feature type="coiled-coil region" evidence="1">
    <location>
        <begin position="470"/>
        <end position="501"/>
    </location>
</feature>
<sequence length="647" mass="69094">MAAPNGTAAVANGGSQPSVMPREKILGALVQLLTKNGPVWETELQKKVDAGTGMTIKGQLVGIDVLKEALANYRDNLPLSSKGSVAPATGHPKVIAHSVPATVAAALTPATAGPAGMRWTPTSSAAAVANRAMTECEDAETYLAKLKVVGPNKIAVLPKPDVSSTPTGEYVMPDEITESVARVVNRKDGRVYVRLRKYTGWVSTRSRKDFSKLVLAVEGEGQPTLEPPSAAVNSRSFATKLLQPTDEFGKPAAAVSGITWEPRRFRALGNVGILSRPDFAGVAVTAAGARVNARDEVLADGVFVLPSDGRAYLHLKDGRGWVCERVRTDFSKRALEPCNKSDCSDFDGVEESITSVASASQPVRHRTPGGKKVIILERQADALLAEAAQNVPVGSQPGAVTDAVPSKTVFRSDKELWPEEVGPATPMDKGMRVQLRRLHCHFGVKTREVEEDLAEVDEKVSSFGRACPAQKELQTYADVLRKEVQKAKKEWAAAVKELLQKVSSSPSLPSGAAAESESSRKAVGGYVLPVQVRGCRWFCAALANNDVSDSGEKARDKFGPLRATPAEAQADLAKMKSLFESGQYKAAVKIKQEENGADVSTKAPYIRKPSIRKRKEPEEAADGGDGEAEKAPPAPRRRLKLLSGTEG</sequence>
<dbReference type="OrthoDB" id="437974at2759"/>
<keyword evidence="1" id="KW-0175">Coiled coil</keyword>
<accession>A0A813DFQ1</accession>
<name>A0A813DFQ1_POLGL</name>
<dbReference type="Proteomes" id="UP000654075">
    <property type="component" value="Unassembled WGS sequence"/>
</dbReference>